<gene>
    <name evidence="2" type="ORF">Bhyg_03637</name>
</gene>
<keyword evidence="1" id="KW-0732">Signal</keyword>
<protein>
    <submittedName>
        <fullName evidence="2">Uncharacterized protein</fullName>
    </submittedName>
</protein>
<comment type="caution">
    <text evidence="2">The sequence shown here is derived from an EMBL/GenBank/DDBJ whole genome shotgun (WGS) entry which is preliminary data.</text>
</comment>
<reference evidence="2" key="1">
    <citation type="submission" date="2022-07" db="EMBL/GenBank/DDBJ databases">
        <authorList>
            <person name="Trinca V."/>
            <person name="Uliana J.V.C."/>
            <person name="Torres T.T."/>
            <person name="Ward R.J."/>
            <person name="Monesi N."/>
        </authorList>
    </citation>
    <scope>NUCLEOTIDE SEQUENCE</scope>
    <source>
        <strain evidence="2">HSMRA1968</strain>
        <tissue evidence="2">Whole embryos</tissue>
    </source>
</reference>
<evidence type="ECO:0000313" key="2">
    <source>
        <dbReference type="EMBL" id="KAJ6648409.1"/>
    </source>
</evidence>
<proteinExistence type="predicted"/>
<dbReference type="EMBL" id="WJQU01000001">
    <property type="protein sequence ID" value="KAJ6648409.1"/>
    <property type="molecule type" value="Genomic_DNA"/>
</dbReference>
<dbReference type="AlphaFoldDB" id="A0A9Q0NFA5"/>
<organism evidence="2 3">
    <name type="scientific">Pseudolycoriella hygida</name>
    <dbReference type="NCBI Taxonomy" id="35572"/>
    <lineage>
        <taxon>Eukaryota</taxon>
        <taxon>Metazoa</taxon>
        <taxon>Ecdysozoa</taxon>
        <taxon>Arthropoda</taxon>
        <taxon>Hexapoda</taxon>
        <taxon>Insecta</taxon>
        <taxon>Pterygota</taxon>
        <taxon>Neoptera</taxon>
        <taxon>Endopterygota</taxon>
        <taxon>Diptera</taxon>
        <taxon>Nematocera</taxon>
        <taxon>Sciaroidea</taxon>
        <taxon>Sciaridae</taxon>
        <taxon>Pseudolycoriella</taxon>
    </lineage>
</organism>
<dbReference type="Proteomes" id="UP001151699">
    <property type="component" value="Chromosome A"/>
</dbReference>
<sequence length="150" mass="17032">MRTGQGSNSSTLGMFLLGIQLLVAAVDEEIRKVNTMIDHRDIQSSQNIGNLKHMVCGHDMLQDDGENMSKATIQHLWSVIGSVDYGSEMLNLQNKSSSNESKNIIPIKPYCRVINAHRMKPRRDPMHSLMDAKWKRDSCLKNQMPMKLLH</sequence>
<feature type="chain" id="PRO_5040514788" evidence="1">
    <location>
        <begin position="25"/>
        <end position="150"/>
    </location>
</feature>
<accession>A0A9Q0NFA5</accession>
<name>A0A9Q0NFA5_9DIPT</name>
<evidence type="ECO:0000256" key="1">
    <source>
        <dbReference type="SAM" id="SignalP"/>
    </source>
</evidence>
<feature type="signal peptide" evidence="1">
    <location>
        <begin position="1"/>
        <end position="24"/>
    </location>
</feature>
<evidence type="ECO:0000313" key="3">
    <source>
        <dbReference type="Proteomes" id="UP001151699"/>
    </source>
</evidence>
<keyword evidence="3" id="KW-1185">Reference proteome</keyword>